<evidence type="ECO:0000256" key="4">
    <source>
        <dbReference type="ARBA" id="ARBA00022801"/>
    </source>
</evidence>
<dbReference type="GO" id="GO:0003887">
    <property type="term" value="F:DNA-directed DNA polymerase activity"/>
    <property type="evidence" value="ECO:0007669"/>
    <property type="project" value="UniProtKB-KW"/>
</dbReference>
<organism evidence="10 11">
    <name type="scientific">Phytophthora citrophthora</name>
    <dbReference type="NCBI Taxonomy" id="4793"/>
    <lineage>
        <taxon>Eukaryota</taxon>
        <taxon>Sar</taxon>
        <taxon>Stramenopiles</taxon>
        <taxon>Oomycota</taxon>
        <taxon>Peronosporomycetes</taxon>
        <taxon>Peronosporales</taxon>
        <taxon>Peronosporaceae</taxon>
        <taxon>Phytophthora</taxon>
    </lineage>
</organism>
<evidence type="ECO:0000256" key="7">
    <source>
        <dbReference type="ARBA" id="ARBA00022918"/>
    </source>
</evidence>
<keyword evidence="11" id="KW-1185">Reference proteome</keyword>
<keyword evidence="6" id="KW-0229">DNA integration</keyword>
<dbReference type="PANTHER" id="PTHR42648:SF11">
    <property type="entry name" value="TRANSPOSON TY4-P GAG-POL POLYPROTEIN"/>
    <property type="match status" value="1"/>
</dbReference>
<dbReference type="EMBL" id="JASMQC010000014">
    <property type="protein sequence ID" value="KAK1940577.1"/>
    <property type="molecule type" value="Genomic_DNA"/>
</dbReference>
<dbReference type="GO" id="GO:0003676">
    <property type="term" value="F:nucleic acid binding"/>
    <property type="evidence" value="ECO:0007669"/>
    <property type="project" value="InterPro"/>
</dbReference>
<keyword evidence="4" id="KW-0378">Hydrolase</keyword>
<keyword evidence="1" id="KW-0540">Nuclease</keyword>
<keyword evidence="8" id="KW-0548">Nucleotidyltransferase</keyword>
<dbReference type="Gene3D" id="3.30.420.10">
    <property type="entry name" value="Ribonuclease H-like superfamily/Ribonuclease H"/>
    <property type="match status" value="1"/>
</dbReference>
<dbReference type="Proteomes" id="UP001259832">
    <property type="component" value="Unassembled WGS sequence"/>
</dbReference>
<dbReference type="InterPro" id="IPR039537">
    <property type="entry name" value="Retrotran_Ty1/copia-like"/>
</dbReference>
<keyword evidence="9" id="KW-0233">DNA recombination</keyword>
<evidence type="ECO:0000313" key="11">
    <source>
        <dbReference type="Proteomes" id="UP001259832"/>
    </source>
</evidence>
<dbReference type="GO" id="GO:0004519">
    <property type="term" value="F:endonuclease activity"/>
    <property type="evidence" value="ECO:0007669"/>
    <property type="project" value="UniProtKB-KW"/>
</dbReference>
<keyword evidence="7" id="KW-0695">RNA-directed DNA polymerase</keyword>
<dbReference type="GO" id="GO:0006310">
    <property type="term" value="P:DNA recombination"/>
    <property type="evidence" value="ECO:0007669"/>
    <property type="project" value="UniProtKB-KW"/>
</dbReference>
<dbReference type="SUPFAM" id="SSF53098">
    <property type="entry name" value="Ribonuclease H-like"/>
    <property type="match status" value="1"/>
</dbReference>
<dbReference type="GO" id="GO:0046872">
    <property type="term" value="F:metal ion binding"/>
    <property type="evidence" value="ECO:0007669"/>
    <property type="project" value="UniProtKB-KW"/>
</dbReference>
<protein>
    <submittedName>
        <fullName evidence="10">Retrovirus-related Pol polyprotein from transposon RE1</fullName>
    </submittedName>
</protein>
<dbReference type="InterPro" id="IPR012337">
    <property type="entry name" value="RNaseH-like_sf"/>
</dbReference>
<evidence type="ECO:0000313" key="10">
    <source>
        <dbReference type="EMBL" id="KAK1940577.1"/>
    </source>
</evidence>
<evidence type="ECO:0000256" key="9">
    <source>
        <dbReference type="ARBA" id="ARBA00023172"/>
    </source>
</evidence>
<dbReference type="GO" id="GO:0016787">
    <property type="term" value="F:hydrolase activity"/>
    <property type="evidence" value="ECO:0007669"/>
    <property type="project" value="UniProtKB-KW"/>
</dbReference>
<keyword evidence="5" id="KW-0460">Magnesium</keyword>
<evidence type="ECO:0000256" key="2">
    <source>
        <dbReference type="ARBA" id="ARBA00022723"/>
    </source>
</evidence>
<sequence>MTIKSDANCNTIRLVTELLTQGHRIKTFSSNADGEFDNKLKLSRREIRFLPTHAYTPEENTLVEKLNGVLANETRAAVNAAALPTRLWPEVLHYVVDIDNMSATRVLKGKTPSEKLLGKKPDVSKIRVCGSVGFIYQTKRKN</sequence>
<evidence type="ECO:0000256" key="6">
    <source>
        <dbReference type="ARBA" id="ARBA00022908"/>
    </source>
</evidence>
<dbReference type="PANTHER" id="PTHR42648">
    <property type="entry name" value="TRANSPOSASE, PUTATIVE-RELATED"/>
    <property type="match status" value="1"/>
</dbReference>
<keyword evidence="3" id="KW-0255">Endonuclease</keyword>
<comment type="caution">
    <text evidence="10">The sequence shown here is derived from an EMBL/GenBank/DDBJ whole genome shotgun (WGS) entry which is preliminary data.</text>
</comment>
<name>A0AAD9GL89_9STRA</name>
<dbReference type="GO" id="GO:0015074">
    <property type="term" value="P:DNA integration"/>
    <property type="evidence" value="ECO:0007669"/>
    <property type="project" value="UniProtKB-KW"/>
</dbReference>
<accession>A0AAD9GL89</accession>
<dbReference type="GO" id="GO:0003964">
    <property type="term" value="F:RNA-directed DNA polymerase activity"/>
    <property type="evidence" value="ECO:0007669"/>
    <property type="project" value="UniProtKB-KW"/>
</dbReference>
<dbReference type="AlphaFoldDB" id="A0AAD9GL89"/>
<gene>
    <name evidence="10" type="ORF">P3T76_008028</name>
</gene>
<evidence type="ECO:0000256" key="8">
    <source>
        <dbReference type="ARBA" id="ARBA00022932"/>
    </source>
</evidence>
<evidence type="ECO:0000256" key="1">
    <source>
        <dbReference type="ARBA" id="ARBA00022722"/>
    </source>
</evidence>
<evidence type="ECO:0000256" key="3">
    <source>
        <dbReference type="ARBA" id="ARBA00022759"/>
    </source>
</evidence>
<keyword evidence="8" id="KW-0239">DNA-directed DNA polymerase</keyword>
<dbReference type="InterPro" id="IPR036397">
    <property type="entry name" value="RNaseH_sf"/>
</dbReference>
<keyword evidence="2" id="KW-0479">Metal-binding</keyword>
<evidence type="ECO:0000256" key="5">
    <source>
        <dbReference type="ARBA" id="ARBA00022842"/>
    </source>
</evidence>
<proteinExistence type="predicted"/>
<reference evidence="10" key="1">
    <citation type="submission" date="2023-08" db="EMBL/GenBank/DDBJ databases">
        <title>Reference Genome Resource for the Citrus Pathogen Phytophthora citrophthora.</title>
        <authorList>
            <person name="Moller H."/>
            <person name="Coetzee B."/>
            <person name="Rose L.J."/>
            <person name="Van Niekerk J.M."/>
        </authorList>
    </citation>
    <scope>NUCLEOTIDE SEQUENCE</scope>
    <source>
        <strain evidence="10">STE-U-9442</strain>
    </source>
</reference>
<keyword evidence="8" id="KW-0808">Transferase</keyword>